<proteinExistence type="predicted"/>
<evidence type="ECO:0000313" key="2">
    <source>
        <dbReference type="EMBL" id="SDT67994.1"/>
    </source>
</evidence>
<keyword evidence="3" id="KW-1185">Reference proteome</keyword>
<evidence type="ECO:0000313" key="3">
    <source>
        <dbReference type="Proteomes" id="UP000199679"/>
    </source>
</evidence>
<organism evidence="2 3">
    <name type="scientific">Mucilaginibacter mallensis</name>
    <dbReference type="NCBI Taxonomy" id="652787"/>
    <lineage>
        <taxon>Bacteria</taxon>
        <taxon>Pseudomonadati</taxon>
        <taxon>Bacteroidota</taxon>
        <taxon>Sphingobacteriia</taxon>
        <taxon>Sphingobacteriales</taxon>
        <taxon>Sphingobacteriaceae</taxon>
        <taxon>Mucilaginibacter</taxon>
    </lineage>
</organism>
<gene>
    <name evidence="2" type="ORF">SAMN05216490_4854</name>
</gene>
<dbReference type="RefSeq" id="WP_157682348.1">
    <property type="nucleotide sequence ID" value="NZ_LT629740.1"/>
</dbReference>
<keyword evidence="1" id="KW-0732">Signal</keyword>
<dbReference type="AlphaFoldDB" id="A0A1H2CCE3"/>
<name>A0A1H2CCE3_MUCMA</name>
<dbReference type="EMBL" id="LT629740">
    <property type="protein sequence ID" value="SDT67994.1"/>
    <property type="molecule type" value="Genomic_DNA"/>
</dbReference>
<dbReference type="PROSITE" id="PS51257">
    <property type="entry name" value="PROKAR_LIPOPROTEIN"/>
    <property type="match status" value="1"/>
</dbReference>
<dbReference type="Proteomes" id="UP000199679">
    <property type="component" value="Chromosome I"/>
</dbReference>
<feature type="signal peptide" evidence="1">
    <location>
        <begin position="1"/>
        <end position="20"/>
    </location>
</feature>
<reference evidence="2 3" key="1">
    <citation type="submission" date="2016-10" db="EMBL/GenBank/DDBJ databases">
        <authorList>
            <person name="de Groot N.N."/>
        </authorList>
    </citation>
    <scope>NUCLEOTIDE SEQUENCE [LARGE SCALE GENOMIC DNA]</scope>
    <source>
        <strain evidence="2 3">MP1X4</strain>
    </source>
</reference>
<sequence length="247" mass="27978">MKIIILLLLLSPMCSMGQIAHGTSVACFIQDNTIWIAADSKIAHEDGSYFLGCKIKSYKGFVFCMAGIYSYGKDYDAYSIVGKSIDENADFNSLIAKTRKRLINGLSKVIENVKKTSPQNINDTIPVLTTLICDMEKNKLRFTFYSIYYRNNKLIDSILITDKGMNKDSSFQDQFGSRPHTIPIFTQGQSAPLDSNPLFKINSPVEYVYYMVYLRTKAEPKTVGLPISVAMFSNKGIHWYYNDLNCR</sequence>
<feature type="chain" id="PRO_5009270967" evidence="1">
    <location>
        <begin position="21"/>
        <end position="247"/>
    </location>
</feature>
<protein>
    <submittedName>
        <fullName evidence="2">Uncharacterized protein</fullName>
    </submittedName>
</protein>
<evidence type="ECO:0000256" key="1">
    <source>
        <dbReference type="SAM" id="SignalP"/>
    </source>
</evidence>
<accession>A0A1H2CCE3</accession>